<evidence type="ECO:0000313" key="2">
    <source>
        <dbReference type="EMBL" id="RZB12595.1"/>
    </source>
</evidence>
<keyword evidence="1" id="KW-0732">Signal</keyword>
<dbReference type="STRING" id="1242993.ehr_00200"/>
<protein>
    <recommendedName>
        <fullName evidence="4">DUF3023 domain-containing protein</fullName>
    </recommendedName>
</protein>
<proteinExistence type="predicted"/>
<organism evidence="2 3">
    <name type="scientific">Ehrlichia minasensis</name>
    <dbReference type="NCBI Taxonomy" id="1242993"/>
    <lineage>
        <taxon>Bacteria</taxon>
        <taxon>Pseudomonadati</taxon>
        <taxon>Pseudomonadota</taxon>
        <taxon>Alphaproteobacteria</taxon>
        <taxon>Rickettsiales</taxon>
        <taxon>Anaplasmataceae</taxon>
        <taxon>Ehrlichia</taxon>
    </lineage>
</organism>
<dbReference type="Proteomes" id="UP000293377">
    <property type="component" value="Unassembled WGS sequence"/>
</dbReference>
<sequence length="179" mass="20863">MMKVSVILSVIVLCLMGSVECEASTHGCLGLVYALHHCTSYTCEMDFSDNKVQYTVFGLRNDNCKLMEKDDSSMMLCYIPQDKLKMMSEYLVRVITNNLNIDTHKIEHMLFELCNFYYVMQDSLIPENEEVNEQNALQVTRAAELKRRNINISKIKSIFFRDEDIVKLHSIYAQNQHMR</sequence>
<evidence type="ECO:0000256" key="1">
    <source>
        <dbReference type="SAM" id="SignalP"/>
    </source>
</evidence>
<evidence type="ECO:0000313" key="3">
    <source>
        <dbReference type="Proteomes" id="UP000293377"/>
    </source>
</evidence>
<feature type="signal peptide" evidence="1">
    <location>
        <begin position="1"/>
        <end position="23"/>
    </location>
</feature>
<name>A0A4Q6I3Z2_9RICK</name>
<reference evidence="2 3" key="1">
    <citation type="submission" date="2018-06" db="EMBL/GenBank/DDBJ databases">
        <title>Complete Genome Sequence of Ehrlichia minasensis Isolated From Cattle.</title>
        <authorList>
            <person name="Aguiar D.M."/>
            <person name="Araujo J.P.A.Jr."/>
            <person name="Nakazato L."/>
            <person name="Bard E."/>
            <person name="Cabezas-Cruz A."/>
        </authorList>
    </citation>
    <scope>NUCLEOTIDE SEQUENCE [LARGE SCALE GENOMIC DNA]</scope>
    <source>
        <strain evidence="2 3">B11</strain>
    </source>
</reference>
<evidence type="ECO:0008006" key="4">
    <source>
        <dbReference type="Google" id="ProtNLM"/>
    </source>
</evidence>
<gene>
    <name evidence="2" type="ORF">DRF75_03335</name>
</gene>
<feature type="chain" id="PRO_5020471080" description="DUF3023 domain-containing protein" evidence="1">
    <location>
        <begin position="24"/>
        <end position="179"/>
    </location>
</feature>
<dbReference type="AlphaFoldDB" id="A0A4Q6I3Z2"/>
<keyword evidence="3" id="KW-1185">Reference proteome</keyword>
<comment type="caution">
    <text evidence="2">The sequence shown here is derived from an EMBL/GenBank/DDBJ whole genome shotgun (WGS) entry which is preliminary data.</text>
</comment>
<dbReference type="EMBL" id="QOHL01000014">
    <property type="protein sequence ID" value="RZB12595.1"/>
    <property type="molecule type" value="Genomic_DNA"/>
</dbReference>
<accession>A0A4Q6I3Z2</accession>
<dbReference type="OrthoDB" id="7163085at2"/>